<dbReference type="SUPFAM" id="SSF81321">
    <property type="entry name" value="Family A G protein-coupled receptor-like"/>
    <property type="match status" value="1"/>
</dbReference>
<keyword evidence="10" id="KW-0552">Olfaction</keyword>
<keyword evidence="10" id="KW-0716">Sensory transduction</keyword>
<dbReference type="PANTHER" id="PTHR48001">
    <property type="entry name" value="OLFACTORY RECEPTOR"/>
    <property type="match status" value="1"/>
</dbReference>
<dbReference type="Proteomes" id="UP000694569">
    <property type="component" value="Unplaced"/>
</dbReference>
<evidence type="ECO:0000256" key="5">
    <source>
        <dbReference type="ARBA" id="ARBA00023040"/>
    </source>
</evidence>
<reference evidence="12" key="2">
    <citation type="submission" date="2025-09" db="UniProtKB">
        <authorList>
            <consortium name="Ensembl"/>
        </authorList>
    </citation>
    <scope>IDENTIFICATION</scope>
</reference>
<keyword evidence="13" id="KW-1185">Reference proteome</keyword>
<dbReference type="GO" id="GO:0005886">
    <property type="term" value="C:plasma membrane"/>
    <property type="evidence" value="ECO:0007669"/>
    <property type="project" value="UniProtKB-SubCell"/>
</dbReference>
<dbReference type="PROSITE" id="PS50262">
    <property type="entry name" value="G_PROTEIN_RECEP_F1_2"/>
    <property type="match status" value="1"/>
</dbReference>
<feature type="transmembrane region" description="Helical" evidence="10">
    <location>
        <begin position="142"/>
        <end position="164"/>
    </location>
</feature>
<evidence type="ECO:0000256" key="3">
    <source>
        <dbReference type="ARBA" id="ARBA00022692"/>
    </source>
</evidence>
<evidence type="ECO:0000259" key="11">
    <source>
        <dbReference type="PROSITE" id="PS50262"/>
    </source>
</evidence>
<dbReference type="Gene3D" id="1.20.1070.10">
    <property type="entry name" value="Rhodopsin 7-helix transmembrane proteins"/>
    <property type="match status" value="1"/>
</dbReference>
<reference evidence="12" key="1">
    <citation type="submission" date="2025-08" db="UniProtKB">
        <authorList>
            <consortium name="Ensembl"/>
        </authorList>
    </citation>
    <scope>IDENTIFICATION</scope>
</reference>
<name>A0A8C5QL16_9ANUR</name>
<dbReference type="InterPro" id="IPR000725">
    <property type="entry name" value="Olfact_rcpt"/>
</dbReference>
<dbReference type="PROSITE" id="PS00237">
    <property type="entry name" value="G_PROTEIN_RECEP_F1_1"/>
    <property type="match status" value="1"/>
</dbReference>
<proteinExistence type="inferred from homology"/>
<keyword evidence="2 10" id="KW-1003">Cell membrane</keyword>
<feature type="transmembrane region" description="Helical" evidence="10">
    <location>
        <begin position="242"/>
        <end position="262"/>
    </location>
</feature>
<feature type="domain" description="G-protein coupled receptors family 1 profile" evidence="11">
    <location>
        <begin position="43"/>
        <end position="292"/>
    </location>
</feature>
<dbReference type="InterPro" id="IPR017452">
    <property type="entry name" value="GPCR_Rhodpsn_7TM"/>
</dbReference>
<keyword evidence="6 10" id="KW-0472">Membrane</keyword>
<dbReference type="InterPro" id="IPR000276">
    <property type="entry name" value="GPCR_Rhodpsn"/>
</dbReference>
<dbReference type="GeneTree" id="ENSGT00940000153683"/>
<feature type="transmembrane region" description="Helical" evidence="10">
    <location>
        <begin position="27"/>
        <end position="53"/>
    </location>
</feature>
<dbReference type="AlphaFoldDB" id="A0A8C5QL16"/>
<keyword evidence="3 9" id="KW-0812">Transmembrane</keyword>
<evidence type="ECO:0000256" key="2">
    <source>
        <dbReference type="ARBA" id="ARBA00022475"/>
    </source>
</evidence>
<comment type="subcellular location">
    <subcellularLocation>
        <location evidence="1 10">Cell membrane</location>
        <topology evidence="1 10">Multi-pass membrane protein</topology>
    </subcellularLocation>
</comment>
<protein>
    <recommendedName>
        <fullName evidence="10">Olfactory receptor</fullName>
    </recommendedName>
</protein>
<keyword evidence="8 9" id="KW-0807">Transducer</keyword>
<sequence length="318" mass="35397">QEGIHMNLTSPDEFLLLSLSASPSLRIPLFLLFLFVYLVTLLGNLVMLSMIVVDPRLHSPMYLLLCNLSLVDVCFTSTTIPTLLSSLISNTRSISVLPCFTQMFCFISFGNLENNLLAVMAYDRYVAICRPLQYAMLMRNNLCIALVFISWVGAGAHALLHTFMVVTLDFSSVNIVNHFFCEISQVLSISTSDTTINKMLILTEGAASVGTPFICIISTYVKILLALFWTHSRDGRRKAFSTCSSHLTTVCLFYGTIVSVYFRPYAGSSGVGERAATVGYTLLTPMLNPFIYGLRNKAMKKAMEKMLKWKSPTEGIKH</sequence>
<dbReference type="GO" id="GO:0004930">
    <property type="term" value="F:G protein-coupled receptor activity"/>
    <property type="evidence" value="ECO:0007669"/>
    <property type="project" value="UniProtKB-KW"/>
</dbReference>
<evidence type="ECO:0000256" key="10">
    <source>
        <dbReference type="RuleBase" id="RU363047"/>
    </source>
</evidence>
<evidence type="ECO:0000256" key="4">
    <source>
        <dbReference type="ARBA" id="ARBA00022989"/>
    </source>
</evidence>
<feature type="transmembrane region" description="Helical" evidence="10">
    <location>
        <begin position="274"/>
        <end position="294"/>
    </location>
</feature>
<dbReference type="GO" id="GO:0004984">
    <property type="term" value="F:olfactory receptor activity"/>
    <property type="evidence" value="ECO:0007669"/>
    <property type="project" value="InterPro"/>
</dbReference>
<feature type="transmembrane region" description="Helical" evidence="10">
    <location>
        <begin position="65"/>
        <end position="88"/>
    </location>
</feature>
<keyword evidence="5 9" id="KW-0297">G-protein coupled receptor</keyword>
<dbReference type="Pfam" id="PF13853">
    <property type="entry name" value="7tm_4"/>
    <property type="match status" value="1"/>
</dbReference>
<organism evidence="12 13">
    <name type="scientific">Leptobrachium leishanense</name>
    <name type="common">Leishan spiny toad</name>
    <dbReference type="NCBI Taxonomy" id="445787"/>
    <lineage>
        <taxon>Eukaryota</taxon>
        <taxon>Metazoa</taxon>
        <taxon>Chordata</taxon>
        <taxon>Craniata</taxon>
        <taxon>Vertebrata</taxon>
        <taxon>Euteleostomi</taxon>
        <taxon>Amphibia</taxon>
        <taxon>Batrachia</taxon>
        <taxon>Anura</taxon>
        <taxon>Pelobatoidea</taxon>
        <taxon>Megophryidae</taxon>
        <taxon>Leptobrachium</taxon>
    </lineage>
</organism>
<evidence type="ECO:0000313" key="12">
    <source>
        <dbReference type="Ensembl" id="ENSLLEP00000039294.1"/>
    </source>
</evidence>
<accession>A0A8C5QL16</accession>
<evidence type="ECO:0000256" key="7">
    <source>
        <dbReference type="ARBA" id="ARBA00023170"/>
    </source>
</evidence>
<feature type="transmembrane region" description="Helical" evidence="10">
    <location>
        <begin position="100"/>
        <end position="122"/>
    </location>
</feature>
<evidence type="ECO:0000256" key="9">
    <source>
        <dbReference type="RuleBase" id="RU000688"/>
    </source>
</evidence>
<keyword evidence="7 9" id="KW-0675">Receptor</keyword>
<dbReference type="FunFam" id="1.20.1070.10:FF:000015">
    <property type="entry name" value="Olfactory receptor"/>
    <property type="match status" value="1"/>
</dbReference>
<evidence type="ECO:0000256" key="8">
    <source>
        <dbReference type="ARBA" id="ARBA00023224"/>
    </source>
</evidence>
<keyword evidence="4 10" id="KW-1133">Transmembrane helix</keyword>
<dbReference type="OrthoDB" id="9444602at2759"/>
<dbReference type="PRINTS" id="PR00237">
    <property type="entry name" value="GPCRRHODOPSN"/>
</dbReference>
<dbReference type="Ensembl" id="ENSLLET00000040874.1">
    <property type="protein sequence ID" value="ENSLLEP00000039294.1"/>
    <property type="gene ID" value="ENSLLEG00000024941.1"/>
</dbReference>
<evidence type="ECO:0000256" key="6">
    <source>
        <dbReference type="ARBA" id="ARBA00023136"/>
    </source>
</evidence>
<comment type="similarity">
    <text evidence="9">Belongs to the G-protein coupled receptor 1 family.</text>
</comment>
<dbReference type="PRINTS" id="PR00245">
    <property type="entry name" value="OLFACTORYR"/>
</dbReference>
<feature type="transmembrane region" description="Helical" evidence="10">
    <location>
        <begin position="209"/>
        <end position="230"/>
    </location>
</feature>
<evidence type="ECO:0000256" key="1">
    <source>
        <dbReference type="ARBA" id="ARBA00004651"/>
    </source>
</evidence>
<evidence type="ECO:0000313" key="13">
    <source>
        <dbReference type="Proteomes" id="UP000694569"/>
    </source>
</evidence>